<dbReference type="Pfam" id="PF05050">
    <property type="entry name" value="Methyltransf_21"/>
    <property type="match status" value="1"/>
</dbReference>
<feature type="domain" description="NodB homology" evidence="3">
    <location>
        <begin position="1"/>
        <end position="247"/>
    </location>
</feature>
<dbReference type="SUPFAM" id="SSF53335">
    <property type="entry name" value="S-adenosyl-L-methionine-dependent methyltransferases"/>
    <property type="match status" value="1"/>
</dbReference>
<dbReference type="InterPro" id="IPR051398">
    <property type="entry name" value="Polysacch_Deacetylase"/>
</dbReference>
<dbReference type="Gene3D" id="3.40.50.150">
    <property type="entry name" value="Vaccinia Virus protein VP39"/>
    <property type="match status" value="1"/>
</dbReference>
<evidence type="ECO:0000256" key="2">
    <source>
        <dbReference type="ARBA" id="ARBA00022729"/>
    </source>
</evidence>
<dbReference type="PROSITE" id="PS51677">
    <property type="entry name" value="NODB"/>
    <property type="match status" value="1"/>
</dbReference>
<dbReference type="PANTHER" id="PTHR34216">
    <property type="match status" value="1"/>
</dbReference>
<feature type="non-terminal residue" evidence="4">
    <location>
        <position position="1"/>
    </location>
</feature>
<dbReference type="GO" id="GO:0005576">
    <property type="term" value="C:extracellular region"/>
    <property type="evidence" value="ECO:0007669"/>
    <property type="project" value="UniProtKB-SubCell"/>
</dbReference>
<dbReference type="Pfam" id="PF01522">
    <property type="entry name" value="Polysacc_deac_1"/>
    <property type="match status" value="1"/>
</dbReference>
<dbReference type="Proteomes" id="UP000230843">
    <property type="component" value="Unassembled WGS sequence"/>
</dbReference>
<dbReference type="CDD" id="cd10918">
    <property type="entry name" value="CE4_NodB_like_5s_6s"/>
    <property type="match status" value="1"/>
</dbReference>
<dbReference type="PANTHER" id="PTHR34216:SF3">
    <property type="entry name" value="POLY-BETA-1,6-N-ACETYL-D-GLUCOSAMINE N-DEACETYLASE"/>
    <property type="match status" value="1"/>
</dbReference>
<dbReference type="GO" id="GO:0016810">
    <property type="term" value="F:hydrolase activity, acting on carbon-nitrogen (but not peptide) bonds"/>
    <property type="evidence" value="ECO:0007669"/>
    <property type="project" value="InterPro"/>
</dbReference>
<dbReference type="InterPro" id="IPR006342">
    <property type="entry name" value="FkbM_mtfrase"/>
</dbReference>
<dbReference type="GO" id="GO:0005975">
    <property type="term" value="P:carbohydrate metabolic process"/>
    <property type="evidence" value="ECO:0007669"/>
    <property type="project" value="InterPro"/>
</dbReference>
<evidence type="ECO:0000259" key="3">
    <source>
        <dbReference type="PROSITE" id="PS51677"/>
    </source>
</evidence>
<comment type="subcellular location">
    <subcellularLocation>
        <location evidence="1">Secreted</location>
    </subcellularLocation>
</comment>
<evidence type="ECO:0000313" key="5">
    <source>
        <dbReference type="Proteomes" id="UP000230843"/>
    </source>
</evidence>
<dbReference type="InterPro" id="IPR002509">
    <property type="entry name" value="NODB_dom"/>
</dbReference>
<dbReference type="EMBL" id="PFVJ01000048">
    <property type="protein sequence ID" value="PJA89810.1"/>
    <property type="molecule type" value="Genomic_DNA"/>
</dbReference>
<dbReference type="AlphaFoldDB" id="A0A2M7Z6Q6"/>
<name>A0A2M7Z6Q6_9BACT</name>
<dbReference type="NCBIfam" id="TIGR01444">
    <property type="entry name" value="fkbM_fam"/>
    <property type="match status" value="1"/>
</dbReference>
<dbReference type="InterPro" id="IPR029063">
    <property type="entry name" value="SAM-dependent_MTases_sf"/>
</dbReference>
<dbReference type="Gene3D" id="3.20.20.370">
    <property type="entry name" value="Glycoside hydrolase/deacetylase"/>
    <property type="match status" value="1"/>
</dbReference>
<comment type="caution">
    <text evidence="4">The sequence shown here is derived from an EMBL/GenBank/DDBJ whole genome shotgun (WGS) entry which is preliminary data.</text>
</comment>
<sequence length="412" mass="48160">NEAAITFDDGYKDNLKNALPILEKYSIPVTIFVSTSLLGKQAAFEWDMKYMEKNRAVFLNEEEIKFLSNHQLVDIGAHTHTHIRLDDLLKEDQKVEIEKSKIILENIIGKKIEFFAYPFGGVCDFNKDSMKLVQEIGFKFAYSNTQFLSKINDYSFSIPRINIRQISSVGLAFKLFNFSLLLWKIKDIILKLLKIPNIVFWKIKCFGKKKKFNLKFFKPCYTLKNSLSFISIVVDIGTGEKADFSIALIDTYGLVSYGFDPTQKHRQKLIDVSHKYKNFLYYQMALSKEDGDITFYESENRESGSIFLNHFNIQNDKSHSYFVRGISLDSLFSLLKIENIDVLKMDIEGEEYDILYNISPEILKKIKQIVIEFHHEVVKTYTKTDTKKIRKFLRNQGFREFSEDGINFLFFK</sequence>
<dbReference type="SUPFAM" id="SSF88713">
    <property type="entry name" value="Glycoside hydrolase/deacetylase"/>
    <property type="match status" value="1"/>
</dbReference>
<dbReference type="InterPro" id="IPR011330">
    <property type="entry name" value="Glyco_hydro/deAcase_b/a-brl"/>
</dbReference>
<evidence type="ECO:0000256" key="1">
    <source>
        <dbReference type="ARBA" id="ARBA00004613"/>
    </source>
</evidence>
<keyword evidence="2" id="KW-0732">Signal</keyword>
<protein>
    <recommendedName>
        <fullName evidence="3">NodB homology domain-containing protein</fullName>
    </recommendedName>
</protein>
<accession>A0A2M7Z6Q6</accession>
<evidence type="ECO:0000313" key="4">
    <source>
        <dbReference type="EMBL" id="PJA89810.1"/>
    </source>
</evidence>
<proteinExistence type="predicted"/>
<reference evidence="5" key="1">
    <citation type="submission" date="2017-09" db="EMBL/GenBank/DDBJ databases">
        <title>Depth-based differentiation of microbial function through sediment-hosted aquifers and enrichment of novel symbionts in the deep terrestrial subsurface.</title>
        <authorList>
            <person name="Probst A.J."/>
            <person name="Ladd B."/>
            <person name="Jarett J.K."/>
            <person name="Geller-Mcgrath D.E."/>
            <person name="Sieber C.M.K."/>
            <person name="Emerson J.B."/>
            <person name="Anantharaman K."/>
            <person name="Thomas B.C."/>
            <person name="Malmstrom R."/>
            <person name="Stieglmeier M."/>
            <person name="Klingl A."/>
            <person name="Woyke T."/>
            <person name="Ryan C.M."/>
            <person name="Banfield J.F."/>
        </authorList>
    </citation>
    <scope>NUCLEOTIDE SEQUENCE [LARGE SCALE GENOMIC DNA]</scope>
</reference>
<organism evidence="4 5">
    <name type="scientific">Candidatus Magasanikbacteria bacterium CG_4_9_14_3_um_filter_32_9</name>
    <dbReference type="NCBI Taxonomy" id="1974644"/>
    <lineage>
        <taxon>Bacteria</taxon>
        <taxon>Candidatus Magasanikiibacteriota</taxon>
    </lineage>
</organism>
<gene>
    <name evidence="4" type="ORF">CO137_02325</name>
</gene>